<dbReference type="PANTHER" id="PTHR10887:SF317">
    <property type="entry name" value="ATP-DEPENDENT RNA HELICASE ECM32-RELATED"/>
    <property type="match status" value="1"/>
</dbReference>
<keyword evidence="3" id="KW-0378">Hydrolase</keyword>
<dbReference type="SMART" id="SM00487">
    <property type="entry name" value="DEXDc"/>
    <property type="match status" value="1"/>
</dbReference>
<dbReference type="FunFam" id="3.40.50.300:FF:000326">
    <property type="entry name" value="P-loop containing nucleoside triphosphate hydrolase"/>
    <property type="match status" value="1"/>
</dbReference>
<dbReference type="SUPFAM" id="SSF52540">
    <property type="entry name" value="P-loop containing nucleoside triphosphate hydrolases"/>
    <property type="match status" value="1"/>
</dbReference>
<feature type="compositionally biased region" description="Basic and acidic residues" evidence="7">
    <location>
        <begin position="137"/>
        <end position="154"/>
    </location>
</feature>
<evidence type="ECO:0008006" key="12">
    <source>
        <dbReference type="Google" id="ProtNLM"/>
    </source>
</evidence>
<feature type="compositionally biased region" description="Basic and acidic residues" evidence="7">
    <location>
        <begin position="435"/>
        <end position="446"/>
    </location>
</feature>
<feature type="compositionally biased region" description="Basic and acidic residues" evidence="7">
    <location>
        <begin position="455"/>
        <end position="472"/>
    </location>
</feature>
<feature type="compositionally biased region" description="Polar residues" evidence="7">
    <location>
        <begin position="99"/>
        <end position="109"/>
    </location>
</feature>
<dbReference type="InterPro" id="IPR014016">
    <property type="entry name" value="UvrD-like_ATP-bd"/>
</dbReference>
<feature type="compositionally biased region" description="Basic residues" evidence="7">
    <location>
        <begin position="155"/>
        <end position="170"/>
    </location>
</feature>
<dbReference type="STRING" id="763406.A0A1E3NGY6"/>
<evidence type="ECO:0000259" key="9">
    <source>
        <dbReference type="SMART" id="SM00487"/>
    </source>
</evidence>
<evidence type="ECO:0000256" key="4">
    <source>
        <dbReference type="ARBA" id="ARBA00022806"/>
    </source>
</evidence>
<evidence type="ECO:0000256" key="1">
    <source>
        <dbReference type="ARBA" id="ARBA00007913"/>
    </source>
</evidence>
<dbReference type="Pfam" id="PF13087">
    <property type="entry name" value="AAA_12"/>
    <property type="match status" value="1"/>
</dbReference>
<dbReference type="GeneID" id="30176703"/>
<evidence type="ECO:0000313" key="11">
    <source>
        <dbReference type="Proteomes" id="UP000094455"/>
    </source>
</evidence>
<dbReference type="Pfam" id="PF00580">
    <property type="entry name" value="UvrD-helicase"/>
    <property type="match status" value="1"/>
</dbReference>
<dbReference type="InterPro" id="IPR014001">
    <property type="entry name" value="Helicase_ATP-bd"/>
</dbReference>
<feature type="region of interest" description="Disordered" evidence="7">
    <location>
        <begin position="1"/>
        <end position="192"/>
    </location>
</feature>
<dbReference type="EMBL" id="KV454005">
    <property type="protein sequence ID" value="ODQ45382.1"/>
    <property type="molecule type" value="Genomic_DNA"/>
</dbReference>
<proteinExistence type="inferred from homology"/>
<feature type="compositionally biased region" description="Polar residues" evidence="7">
    <location>
        <begin position="15"/>
        <end position="39"/>
    </location>
</feature>
<feature type="region of interest" description="Disordered" evidence="7">
    <location>
        <begin position="414"/>
        <end position="543"/>
    </location>
</feature>
<protein>
    <recommendedName>
        <fullName evidence="12">AAA+ ATPase domain-containing protein</fullName>
    </recommendedName>
</protein>
<accession>A0A1E3NGY6</accession>
<dbReference type="GO" id="GO:0005737">
    <property type="term" value="C:cytoplasm"/>
    <property type="evidence" value="ECO:0007669"/>
    <property type="project" value="TreeGrafter"/>
</dbReference>
<evidence type="ECO:0000256" key="6">
    <source>
        <dbReference type="ARBA" id="ARBA00048432"/>
    </source>
</evidence>
<comment type="similarity">
    <text evidence="1">Belongs to the DNA2/NAM7 helicase family.</text>
</comment>
<keyword evidence="4" id="KW-0347">Helicase</keyword>
<name>A0A1E3NGY6_9ASCO</name>
<dbReference type="InterPro" id="IPR041677">
    <property type="entry name" value="DNA2/NAM7_AAA_11"/>
</dbReference>
<dbReference type="GO" id="GO:0016787">
    <property type="term" value="F:hydrolase activity"/>
    <property type="evidence" value="ECO:0007669"/>
    <property type="project" value="UniProtKB-KW"/>
</dbReference>
<evidence type="ECO:0000313" key="10">
    <source>
        <dbReference type="EMBL" id="ODQ45382.1"/>
    </source>
</evidence>
<dbReference type="CDD" id="cd18808">
    <property type="entry name" value="SF1_C_Upf1"/>
    <property type="match status" value="1"/>
</dbReference>
<dbReference type="InterPro" id="IPR003593">
    <property type="entry name" value="AAA+_ATPase"/>
</dbReference>
<evidence type="ECO:0000256" key="5">
    <source>
        <dbReference type="ARBA" id="ARBA00022840"/>
    </source>
</evidence>
<dbReference type="PANTHER" id="PTHR10887">
    <property type="entry name" value="DNA2/NAM7 HELICASE FAMILY"/>
    <property type="match status" value="1"/>
</dbReference>
<dbReference type="GO" id="GO:0005524">
    <property type="term" value="F:ATP binding"/>
    <property type="evidence" value="ECO:0007669"/>
    <property type="project" value="UniProtKB-KW"/>
</dbReference>
<dbReference type="InterPro" id="IPR047187">
    <property type="entry name" value="SF1_C_Upf1"/>
</dbReference>
<organism evidence="10 11">
    <name type="scientific">Pichia membranifaciens NRRL Y-2026</name>
    <dbReference type="NCBI Taxonomy" id="763406"/>
    <lineage>
        <taxon>Eukaryota</taxon>
        <taxon>Fungi</taxon>
        <taxon>Dikarya</taxon>
        <taxon>Ascomycota</taxon>
        <taxon>Saccharomycotina</taxon>
        <taxon>Pichiomycetes</taxon>
        <taxon>Pichiales</taxon>
        <taxon>Pichiaceae</taxon>
        <taxon>Pichia</taxon>
    </lineage>
</organism>
<feature type="domain" description="Helicase ATP-binding" evidence="9">
    <location>
        <begin position="775"/>
        <end position="1005"/>
    </location>
</feature>
<comment type="catalytic activity">
    <reaction evidence="6">
        <text>ATP + H2O = ADP + phosphate + H(+)</text>
        <dbReference type="Rhea" id="RHEA:13065"/>
        <dbReference type="ChEBI" id="CHEBI:15377"/>
        <dbReference type="ChEBI" id="CHEBI:15378"/>
        <dbReference type="ChEBI" id="CHEBI:30616"/>
        <dbReference type="ChEBI" id="CHEBI:43474"/>
        <dbReference type="ChEBI" id="CHEBI:456216"/>
        <dbReference type="EC" id="3.6.4.12"/>
    </reaction>
    <physiologicalReaction direction="left-to-right" evidence="6">
        <dbReference type="Rhea" id="RHEA:13066"/>
    </physiologicalReaction>
</comment>
<dbReference type="InterPro" id="IPR027417">
    <property type="entry name" value="P-loop_NTPase"/>
</dbReference>
<dbReference type="Pfam" id="PF13086">
    <property type="entry name" value="AAA_11"/>
    <property type="match status" value="1"/>
</dbReference>
<dbReference type="InterPro" id="IPR041679">
    <property type="entry name" value="DNA2/NAM7-like_C"/>
</dbReference>
<keyword evidence="11" id="KW-1185">Reference proteome</keyword>
<dbReference type="PROSITE" id="PS50890">
    <property type="entry name" value="PUA"/>
    <property type="match status" value="1"/>
</dbReference>
<dbReference type="RefSeq" id="XP_019016495.1">
    <property type="nucleotide sequence ID" value="XM_019160016.1"/>
</dbReference>
<dbReference type="GO" id="GO:0003678">
    <property type="term" value="F:DNA helicase activity"/>
    <property type="evidence" value="ECO:0007669"/>
    <property type="project" value="UniProtKB-EC"/>
</dbReference>
<dbReference type="AlphaFoldDB" id="A0A1E3NGY6"/>
<evidence type="ECO:0000256" key="3">
    <source>
        <dbReference type="ARBA" id="ARBA00022801"/>
    </source>
</evidence>
<evidence type="ECO:0000256" key="7">
    <source>
        <dbReference type="SAM" id="MobiDB-lite"/>
    </source>
</evidence>
<gene>
    <name evidence="10" type="ORF">PICMEDRAFT_13102</name>
</gene>
<evidence type="ECO:0000256" key="2">
    <source>
        <dbReference type="ARBA" id="ARBA00022741"/>
    </source>
</evidence>
<dbReference type="SMART" id="SM00382">
    <property type="entry name" value="AAA"/>
    <property type="match status" value="1"/>
</dbReference>
<dbReference type="OrthoDB" id="6513042at2759"/>
<dbReference type="Proteomes" id="UP000094455">
    <property type="component" value="Unassembled WGS sequence"/>
</dbReference>
<dbReference type="Gene3D" id="3.40.50.300">
    <property type="entry name" value="P-loop containing nucleotide triphosphate hydrolases"/>
    <property type="match status" value="2"/>
</dbReference>
<dbReference type="GO" id="GO:0003724">
    <property type="term" value="F:RNA helicase activity"/>
    <property type="evidence" value="ECO:0007669"/>
    <property type="project" value="TreeGrafter"/>
</dbReference>
<dbReference type="InterPro" id="IPR045055">
    <property type="entry name" value="DNA2/NAM7-like"/>
</dbReference>
<keyword evidence="2" id="KW-0547">Nucleotide-binding</keyword>
<reference evidence="10 11" key="1">
    <citation type="journal article" date="2016" name="Proc. Natl. Acad. Sci. U.S.A.">
        <title>Comparative genomics of biotechnologically important yeasts.</title>
        <authorList>
            <person name="Riley R."/>
            <person name="Haridas S."/>
            <person name="Wolfe K.H."/>
            <person name="Lopes M.R."/>
            <person name="Hittinger C.T."/>
            <person name="Goeker M."/>
            <person name="Salamov A.A."/>
            <person name="Wisecaver J.H."/>
            <person name="Long T.M."/>
            <person name="Calvey C.H."/>
            <person name="Aerts A.L."/>
            <person name="Barry K.W."/>
            <person name="Choi C."/>
            <person name="Clum A."/>
            <person name="Coughlan A.Y."/>
            <person name="Deshpande S."/>
            <person name="Douglass A.P."/>
            <person name="Hanson S.J."/>
            <person name="Klenk H.-P."/>
            <person name="LaButti K.M."/>
            <person name="Lapidus A."/>
            <person name="Lindquist E.A."/>
            <person name="Lipzen A.M."/>
            <person name="Meier-Kolthoff J.P."/>
            <person name="Ohm R.A."/>
            <person name="Otillar R.P."/>
            <person name="Pangilinan J.L."/>
            <person name="Peng Y."/>
            <person name="Rokas A."/>
            <person name="Rosa C.A."/>
            <person name="Scheuner C."/>
            <person name="Sibirny A.A."/>
            <person name="Slot J.C."/>
            <person name="Stielow J.B."/>
            <person name="Sun H."/>
            <person name="Kurtzman C.P."/>
            <person name="Blackwell M."/>
            <person name="Grigoriev I.V."/>
            <person name="Jeffries T.W."/>
        </authorList>
    </citation>
    <scope>NUCLEOTIDE SEQUENCE [LARGE SCALE GENOMIC DNA]</scope>
    <source>
        <strain evidence="10 11">NRRL Y-2026</strain>
    </source>
</reference>
<feature type="compositionally biased region" description="Low complexity" evidence="7">
    <location>
        <begin position="414"/>
        <end position="433"/>
    </location>
</feature>
<dbReference type="GO" id="GO:0005694">
    <property type="term" value="C:chromosome"/>
    <property type="evidence" value="ECO:0007669"/>
    <property type="project" value="UniProtKB-ARBA"/>
</dbReference>
<keyword evidence="5" id="KW-0067">ATP-binding</keyword>
<feature type="compositionally biased region" description="Basic residues" evidence="7">
    <location>
        <begin position="67"/>
        <end position="81"/>
    </location>
</feature>
<sequence length="1242" mass="139296">MSSNSDAPKGESKAPNENTIQESSKPVNNVKEAQNNRPVSKQAGDHIGLSKATSGMVETTEKQKKVEKNKKRKEKKVTQKLKAHEQTGRSTGIKLSAEKNGNQTGNLKSKNQKANEKKMTQKPEQQQPGSLRSFVPETEKSSKIEVVAGHEMEKKLRKAEKRKKQKAAKKLRSETGLQSNSITDNERGLENSAGSVTIDSKIGTHTDGSGLVLNNPLNLSLKFFDTLEFHCDCCPVEMVGYEAATNHVNEFNHQKMSVVFNSLSDSIKCQSCGETDLSNLHLILLASSSLGLCCSDCLEKNGYDPLIDAFSTQETLLKYVDNMYHLNGLSCISCNSTNVLGIDEEKNCYCAKCVEKDVNLKGKKLTQRSDMNFLSIAFNDSRYTDSGKSVIATVQEIPPFISDKTTKSATTSPLLSTVSSSSTSATSHHTAPVLDQRHEKEAGKTKRNDKRKKDKNIEITDSKMFRDKENDPPPKSVSSSKNVPEEKVEPKKSKKLIKGKAITSNSLTKQHESHKLKNGADSLFSKNSNDLKSAGPAKHIKNSPANTQHMSILDATDLKIEDKFERLKQIVKATLPKDIRLRFDDLNEYYSYLSYSLFLEELYAQDVCTDVDFEWKSESQCIMTGPTKKWFDMYVNDDVHHLKKHPFTRDQPIFIIRKSDAGLRWTSPPEFWLAHVSSSSLAKIGKRGKSAKVKKHAVLKKTNQVSTFTLELYPWNDRKFPVKERGDQFAFLPGSNVVGRILNSMNKIENESFKKLILGKEKIKRINFHNKIGNYFNVLNESQKNALQSALNNTVTILQGPPGSGKTSTIYEIILQLLTQLHYYPILVVAASNLAVDNIAEKLMGEHKDIILRITSLSKEKEYPESHSLGSICLHNKISQVLPPNLKDIENRLKRNASQVSSSEFSKYLDACQQYGAQIVKQANIIFATTAGIAGPYLKKVKKMPVIIMDEATQSSEPSTLIPLGAQGCNKVILVGDTAQLSVFTRVKSLEMSLFQRVLENGTYENPFMLDTQYRMHPDISHFSRRKFYGSKLKDGITAENRKMEGIKYPVYFFDHQGLGASETKMFSASGEEFGFSWVNKKEVNYIERILENLIVDHHVPPSTIGVMTGYAAQRDLIVKALENNKIINPYENKTRKYVDKEDLSEKKNVTVCNVNGIIVATIDAYQGREMNFVLLSCVRSNEGGNIGFMSDKRRMNVALTRAKYSFIICGDAKCMSSNGLWKEYIEELHDKGYVKQSINDY</sequence>
<dbReference type="GO" id="GO:0000184">
    <property type="term" value="P:nuclear-transcribed mRNA catabolic process, nonsense-mediated decay"/>
    <property type="evidence" value="ECO:0007669"/>
    <property type="project" value="TreeGrafter"/>
</dbReference>
<evidence type="ECO:0000259" key="8">
    <source>
        <dbReference type="SMART" id="SM00382"/>
    </source>
</evidence>
<feature type="domain" description="AAA+ ATPase" evidence="8">
    <location>
        <begin position="792"/>
        <end position="1005"/>
    </location>
</feature>